<comment type="similarity">
    <text evidence="1">Belongs to the LOR family.</text>
</comment>
<dbReference type="AlphaFoldDB" id="A0A078J4M8"/>
<dbReference type="PANTHER" id="PTHR31087">
    <property type="match status" value="1"/>
</dbReference>
<dbReference type="Proteomes" id="UP000028999">
    <property type="component" value="Unassembled WGS sequence"/>
</dbReference>
<evidence type="ECO:0000313" key="2">
    <source>
        <dbReference type="EMBL" id="CDY58999.1"/>
    </source>
</evidence>
<dbReference type="Gene3D" id="2.40.160.200">
    <property type="entry name" value="LURP1-related"/>
    <property type="match status" value="1"/>
</dbReference>
<dbReference type="SUPFAM" id="SSF54518">
    <property type="entry name" value="Tubby C-terminal domain-like"/>
    <property type="match status" value="1"/>
</dbReference>
<dbReference type="PANTHER" id="PTHR31087:SF96">
    <property type="entry name" value="PROTEIN LURP-ONE-RELATED 15"/>
    <property type="match status" value="1"/>
</dbReference>
<dbReference type="EMBL" id="LK033717">
    <property type="protein sequence ID" value="CDY58999.1"/>
    <property type="molecule type" value="Genomic_DNA"/>
</dbReference>
<dbReference type="STRING" id="3708.A0A078J4M8"/>
<dbReference type="InterPro" id="IPR025659">
    <property type="entry name" value="Tubby-like_C"/>
</dbReference>
<dbReference type="InterPro" id="IPR007612">
    <property type="entry name" value="LOR"/>
</dbReference>
<name>A0A078J4M8_BRANA</name>
<sequence>MSPASAFAINTAKPVTEAYHLGTKTNSPESILYNNTFCREKKEEMAQGGGVARVIVDSRFCVPDPVDLAMVIILTSSTTMTLHERWKVYRGVSTEECDFLYTMKKSKVVQLTTKLEVFLGHNNEEQICYFRVKVTKRFEHSCVVYAGEPDNIVAQFIQNKHKLSLYVNF</sequence>
<evidence type="ECO:0000313" key="3">
    <source>
        <dbReference type="Proteomes" id="UP000028999"/>
    </source>
</evidence>
<evidence type="ECO:0000256" key="1">
    <source>
        <dbReference type="ARBA" id="ARBA00005437"/>
    </source>
</evidence>
<dbReference type="Pfam" id="PF04525">
    <property type="entry name" value="LOR"/>
    <property type="match status" value="1"/>
</dbReference>
<accession>A0A078J4M8</accession>
<dbReference type="InterPro" id="IPR038595">
    <property type="entry name" value="LOR_sf"/>
</dbReference>
<keyword evidence="3" id="KW-1185">Reference proteome</keyword>
<gene>
    <name evidence="2" type="primary">BnaC08g49510D</name>
    <name evidence="2" type="ORF">GSBRNA2T00025440001</name>
</gene>
<reference evidence="2 3" key="1">
    <citation type="journal article" date="2014" name="Science">
        <title>Plant genetics. Early allopolyploid evolution in the post-Neolithic Brassica napus oilseed genome.</title>
        <authorList>
            <person name="Chalhoub B."/>
            <person name="Denoeud F."/>
            <person name="Liu S."/>
            <person name="Parkin I.A."/>
            <person name="Tang H."/>
            <person name="Wang X."/>
            <person name="Chiquet J."/>
            <person name="Belcram H."/>
            <person name="Tong C."/>
            <person name="Samans B."/>
            <person name="Correa M."/>
            <person name="Da Silva C."/>
            <person name="Just J."/>
            <person name="Falentin C."/>
            <person name="Koh C.S."/>
            <person name="Le Clainche I."/>
            <person name="Bernard M."/>
            <person name="Bento P."/>
            <person name="Noel B."/>
            <person name="Labadie K."/>
            <person name="Alberti A."/>
            <person name="Charles M."/>
            <person name="Arnaud D."/>
            <person name="Guo H."/>
            <person name="Daviaud C."/>
            <person name="Alamery S."/>
            <person name="Jabbari K."/>
            <person name="Zhao M."/>
            <person name="Edger P.P."/>
            <person name="Chelaifa H."/>
            <person name="Tack D."/>
            <person name="Lassalle G."/>
            <person name="Mestiri I."/>
            <person name="Schnel N."/>
            <person name="Le Paslier M.C."/>
            <person name="Fan G."/>
            <person name="Renault V."/>
            <person name="Bayer P.E."/>
            <person name="Golicz A.A."/>
            <person name="Manoli S."/>
            <person name="Lee T.H."/>
            <person name="Thi V.H."/>
            <person name="Chalabi S."/>
            <person name="Hu Q."/>
            <person name="Fan C."/>
            <person name="Tollenaere R."/>
            <person name="Lu Y."/>
            <person name="Battail C."/>
            <person name="Shen J."/>
            <person name="Sidebottom C.H."/>
            <person name="Wang X."/>
            <person name="Canaguier A."/>
            <person name="Chauveau A."/>
            <person name="Berard A."/>
            <person name="Deniot G."/>
            <person name="Guan M."/>
            <person name="Liu Z."/>
            <person name="Sun F."/>
            <person name="Lim Y.P."/>
            <person name="Lyons E."/>
            <person name="Town C.D."/>
            <person name="Bancroft I."/>
            <person name="Wang X."/>
            <person name="Meng J."/>
            <person name="Ma J."/>
            <person name="Pires J.C."/>
            <person name="King G.J."/>
            <person name="Brunel D."/>
            <person name="Delourme R."/>
            <person name="Renard M."/>
            <person name="Aury J.M."/>
            <person name="Adams K.L."/>
            <person name="Batley J."/>
            <person name="Snowdon R.J."/>
            <person name="Tost J."/>
            <person name="Edwards D."/>
            <person name="Zhou Y."/>
            <person name="Hua W."/>
            <person name="Sharpe A.G."/>
            <person name="Paterson A.H."/>
            <person name="Guan C."/>
            <person name="Wincker P."/>
        </authorList>
    </citation>
    <scope>NUCLEOTIDE SEQUENCE [LARGE SCALE GENOMIC DNA]</scope>
    <source>
        <strain evidence="3">cv. Darmor-bzh</strain>
    </source>
</reference>
<dbReference type="PaxDb" id="3708-A0A078J4M8"/>
<protein>
    <submittedName>
        <fullName evidence="2">BnaC08g49510D protein</fullName>
    </submittedName>
</protein>
<proteinExistence type="inferred from homology"/>
<dbReference type="Gramene" id="CDY58999">
    <property type="protein sequence ID" value="CDY58999"/>
    <property type="gene ID" value="GSBRNA2T00025440001"/>
</dbReference>
<organism evidence="2 3">
    <name type="scientific">Brassica napus</name>
    <name type="common">Rape</name>
    <dbReference type="NCBI Taxonomy" id="3708"/>
    <lineage>
        <taxon>Eukaryota</taxon>
        <taxon>Viridiplantae</taxon>
        <taxon>Streptophyta</taxon>
        <taxon>Embryophyta</taxon>
        <taxon>Tracheophyta</taxon>
        <taxon>Spermatophyta</taxon>
        <taxon>Magnoliopsida</taxon>
        <taxon>eudicotyledons</taxon>
        <taxon>Gunneridae</taxon>
        <taxon>Pentapetalae</taxon>
        <taxon>rosids</taxon>
        <taxon>malvids</taxon>
        <taxon>Brassicales</taxon>
        <taxon>Brassicaceae</taxon>
        <taxon>Brassiceae</taxon>
        <taxon>Brassica</taxon>
    </lineage>
</organism>